<keyword evidence="2" id="KW-1185">Reference proteome</keyword>
<name>A0A7H0K7S2_9CORY</name>
<dbReference type="AlphaFoldDB" id="A0A7H0K7S2"/>
<evidence type="ECO:0000313" key="1">
    <source>
        <dbReference type="EMBL" id="MBA1837624.1"/>
    </source>
</evidence>
<organism evidence="1 2">
    <name type="scientific">Corynebacterium wankanglinii</name>
    <dbReference type="NCBI Taxonomy" id="2735136"/>
    <lineage>
        <taxon>Bacteria</taxon>
        <taxon>Bacillati</taxon>
        <taxon>Actinomycetota</taxon>
        <taxon>Actinomycetes</taxon>
        <taxon>Mycobacteriales</taxon>
        <taxon>Corynebacteriaceae</taxon>
        <taxon>Corynebacterium</taxon>
    </lineage>
</organism>
<comment type="caution">
    <text evidence="1">The sequence shown here is derived from an EMBL/GenBank/DDBJ whole genome shotgun (WGS) entry which is preliminary data.</text>
</comment>
<dbReference type="EMBL" id="JABFED010000004">
    <property type="protein sequence ID" value="MBA1837624.1"/>
    <property type="molecule type" value="Genomic_DNA"/>
</dbReference>
<evidence type="ECO:0000313" key="2">
    <source>
        <dbReference type="Proteomes" id="UP000577408"/>
    </source>
</evidence>
<gene>
    <name evidence="1" type="ORF">HMA55_06900</name>
</gene>
<protein>
    <submittedName>
        <fullName evidence="1">DUF2269 domain-containing protein</fullName>
    </submittedName>
</protein>
<sequence length="160" mass="17249">MTTFLIFLHVAAAILLLGPVVVSTSMFPRQAAESRAGGEEATGRASVLYRITKTYGMLSLLVPLLGAAVLAFDWDAYKSNYWFHTAIVLSVIAWALLLAMVIPQQRKMMGSLGALPASDADPSDLTENFEKSKAKATAGAGIFNLLWMLTLILMFLPSPA</sequence>
<accession>A0A7H0K7S2</accession>
<proteinExistence type="predicted"/>
<reference evidence="1 2" key="1">
    <citation type="submission" date="2020-05" db="EMBL/GenBank/DDBJ databases">
        <title>Descriptions of Corynebacterium xxxx sp. nov., Corynebacterium yyyy sp. nov. and Corynebacterium zzzz sp. nov.</title>
        <authorList>
            <person name="Zhang G."/>
        </authorList>
    </citation>
    <scope>NUCLEOTIDE SEQUENCE [LARGE SCALE GENOMIC DNA]</scope>
    <source>
        <strain evidence="2">zg-913</strain>
    </source>
</reference>
<dbReference type="Proteomes" id="UP000577408">
    <property type="component" value="Unassembled WGS sequence"/>
</dbReference>
<dbReference type="RefSeq" id="WP_181192334.1">
    <property type="nucleotide sequence ID" value="NZ_JABFED010000004.1"/>
</dbReference>